<dbReference type="PROSITE" id="PS51783">
    <property type="entry name" value="PH_BEACH"/>
    <property type="match status" value="1"/>
</dbReference>
<dbReference type="InterPro" id="IPR011993">
    <property type="entry name" value="PH-like_dom_sf"/>
</dbReference>
<dbReference type="SUPFAM" id="SSF81837">
    <property type="entry name" value="BEACH domain"/>
    <property type="match status" value="1"/>
</dbReference>
<dbReference type="SMART" id="SM01026">
    <property type="entry name" value="Beach"/>
    <property type="match status" value="1"/>
</dbReference>
<dbReference type="Proteomes" id="UP000179807">
    <property type="component" value="Unassembled WGS sequence"/>
</dbReference>
<keyword evidence="4" id="KW-1185">Reference proteome</keyword>
<evidence type="ECO:0000259" key="2">
    <source>
        <dbReference type="PROSITE" id="PS51783"/>
    </source>
</evidence>
<dbReference type="InterPro" id="IPR036372">
    <property type="entry name" value="BEACH_dom_sf"/>
</dbReference>
<dbReference type="InterPro" id="IPR036322">
    <property type="entry name" value="WD40_repeat_dom_sf"/>
</dbReference>
<accession>A0A1J4K5C2</accession>
<dbReference type="Gene3D" id="1.10.1540.10">
    <property type="entry name" value="BEACH domain"/>
    <property type="match status" value="1"/>
</dbReference>
<dbReference type="PANTHER" id="PTHR13743">
    <property type="entry name" value="BEIGE/BEACH-RELATED"/>
    <property type="match status" value="1"/>
</dbReference>
<dbReference type="RefSeq" id="XP_068359727.1">
    <property type="nucleotide sequence ID" value="XM_068504284.1"/>
</dbReference>
<organism evidence="3 4">
    <name type="scientific">Tritrichomonas foetus</name>
    <dbReference type="NCBI Taxonomy" id="1144522"/>
    <lineage>
        <taxon>Eukaryota</taxon>
        <taxon>Metamonada</taxon>
        <taxon>Parabasalia</taxon>
        <taxon>Tritrichomonadida</taxon>
        <taxon>Tritrichomonadidae</taxon>
        <taxon>Tritrichomonas</taxon>
    </lineage>
</organism>
<dbReference type="GeneID" id="94838988"/>
<comment type="caution">
    <text evidence="3">The sequence shown here is derived from an EMBL/GenBank/DDBJ whole genome shotgun (WGS) entry which is preliminary data.</text>
</comment>
<dbReference type="PANTHER" id="PTHR13743:SF161">
    <property type="entry name" value="BEIGE_BEACH DOMAIN CONTAINING PROTEIN"/>
    <property type="match status" value="1"/>
</dbReference>
<evidence type="ECO:0000259" key="1">
    <source>
        <dbReference type="PROSITE" id="PS50197"/>
    </source>
</evidence>
<dbReference type="SUPFAM" id="SSF50729">
    <property type="entry name" value="PH domain-like"/>
    <property type="match status" value="1"/>
</dbReference>
<dbReference type="PROSITE" id="PS50197">
    <property type="entry name" value="BEACH"/>
    <property type="match status" value="1"/>
</dbReference>
<evidence type="ECO:0000313" key="3">
    <source>
        <dbReference type="EMBL" id="OHT06591.1"/>
    </source>
</evidence>
<reference evidence="3" key="1">
    <citation type="submission" date="2016-10" db="EMBL/GenBank/DDBJ databases">
        <authorList>
            <person name="Benchimol M."/>
            <person name="Almeida L.G."/>
            <person name="Vasconcelos A.T."/>
            <person name="Perreira-Neves A."/>
            <person name="Rosa I.A."/>
            <person name="Tasca T."/>
            <person name="Bogo M.R."/>
            <person name="de Souza W."/>
        </authorList>
    </citation>
    <scope>NUCLEOTIDE SEQUENCE [LARGE SCALE GENOMIC DNA]</scope>
    <source>
        <strain evidence="3">K</strain>
    </source>
</reference>
<dbReference type="InterPro" id="IPR050865">
    <property type="entry name" value="BEACH_Domain"/>
</dbReference>
<evidence type="ECO:0000313" key="4">
    <source>
        <dbReference type="Proteomes" id="UP000179807"/>
    </source>
</evidence>
<dbReference type="Pfam" id="PF14844">
    <property type="entry name" value="PH_BEACH"/>
    <property type="match status" value="1"/>
</dbReference>
<dbReference type="SUPFAM" id="SSF50978">
    <property type="entry name" value="WD40 repeat-like"/>
    <property type="match status" value="1"/>
</dbReference>
<dbReference type="EMBL" id="MLAK01000721">
    <property type="protein sequence ID" value="OHT06591.1"/>
    <property type="molecule type" value="Genomic_DNA"/>
</dbReference>
<sequence>MKLKQNASASSTLVSILSISFPTGYPQRSSIDELDSFIPAITFPSYSYSEINLITSNAENFTEFKDILNGLHFYFPFVPSILQLIADYHISDSTLIDENKDIVDTSFDETIDFCACVVMCSYISWRLFVEYTKNFEHLPLIFNTIPLITKSTYSSIIANMYHDILHFYLSESPSFSFQMIYSSLSQLFEEGASDFFEACQSLFLPILNNFIIQIHEKFSIDCEIFIAFLANLTDWFPDIIDNENSTEIINHLSYHIGQIETSPLHLFANLSSKIPEENSISICSSLPMAYYEYLDPQTLSYSIDDLKIEPKIKLPEVNFLLFNESNIEFDDMESSIDNIIESTFVKNKYTKRPFIIFERKYPSGYLFNEDIRQKLQYIADAAQPNKKSINMILKCFNSFITQSNSKFNNDIFYSFTVIISNLELDEKQANSYWNTLFETELFKSNYSSFDIENRNLVIDQIRSESIDSMIKSKFLGILTLFEKTENNPILFAEFIHRIFPHLQKIDHSILKSKEFIVKICQLSLFFQKMNSSANNIENKQNENENADDLIKRNDQITKIIESTRICLFQFLSHSLSIKEVANAWFSLPIFNNLLSSLIYEVHINEFVTEQYSFYFQNFFTNSNSIDNSFIKSFKNIFDSMHSKYCELSNNDNSGFVIGDKLPESQNSDELVIKIAINFMKLVSNILPYIQKDLKLMQELFDSITFSLVNLPFLDISHLYFIHVLRSFSFIKLNDIQYSVLSETFQKLNNSKYSSQIKSELYNLSSGIPNPNPIFAIQQPKILYILLENCKTDDELLFTINSNIYPIIKNSLYNCYQAFGGKVDVYLINTLINMKNDNIQKIELIKIIINVLTSIHSVKSSLDTAMKILELIGPIDSKHISVFTPYYIQALTLIFKTVSKSPEAYFPLSRKLEIYNVNSSIFHQSFEIAFWCNIEPYITNNTFNDTAASILSSENESIQVCFISDSKGKGINISFTSDSIVLRSIQKHENRMEFKVDFPRGIWHLVSIKFIIKEEKNQRYVTIHAHVDGNEVEQYYDSLNFNSNNLLNQYNIFKFRQFSENSVFMTIGSNEDFAPPGYISHCAIFPYNPNGFHLFSNHQFVSSDEPLFIVDFYNKNGTILPNCINEAKITTANSGALGVPCPLSYIFINHAKAHSLLLLFVEFDFLTNEGTKIQSLSDLTVEMIITFLQCSRIAQISFHEYHCIDSIVHLLSICHPSNLNFSIYLHISAMLLSIEVPELRQDFLTKIVLNFDIWGRTDSETLHLVTQHWHQNLFIEYKELIKSSLSIAFLLYKLKDYFDNENVSQNLTQLILKISNYCFTSNDFLIMIGFCISTTNFKLTNLYLDIIKKTLELRNPNDTIVSNKGHYIALLHNLLGFNDENILYSLIEIIVTCHRKNMICSLTLMQHLDIIMGQINSKLSTISVLHRILVRANTDTPELYPLCCLIALNCGVEAVDSLARATVPSTFFGDSPECLMWVIIIFCNTDVEARQKLFQFLFNDVYAKIKETCSIMQIICMVSNQSPDRHLISFLSLGFSCISDHPERFPKGFSHKMLKIAYNALLFRTHASVSKWIYKMIQNSPFSTEIDPNDKKLIENFDEQIDSLIFCRPRRLYHKIGEFAKTGINLQFSPRIDENGAWIDASLALQCLNMFEINFSNSLLVYDIILCALMFKVRPNAARTHLKRIKINHCIQKIPTNLLSFLFICGEKSDLSFISSYSPKTSPNRSFNAFNSLEDFSNQTLGNDLVKIASNIVSLSDDNYKIERNFTTLINHGVLEMCVGSIEEIKEKCKLQRRIQLDVWKQMWHEMTHNKGRWCHAKIAAHVKKHWKRSSSLCYSNNCPVKMLLNDQKYTDHIEASFMRDCGSASEAKTKIEEYRNNQKSYGIVLSSLRPENYIEKEEKFPTKIRRNSNFNSSINSANISPTPSNGTSSVIGTNLSVFKHVTTLIKPNGSLVCEFEINSSEIIVNNKNISFPDIKEILLRRRFHNQTAFEIFLKNGRSYFVNFDDMKLSKVTKHLLPFISTRNINDTTEKWRHGKISNFEYLMELNKVSGRSFNDISQYPIMPWIIADYNSETLDLQNPNSFRDLSKPMGAQNKQRLDQLMKNSINTGEMVPIHLYPNCYLSPMIILSYLVRVEPFTTLHTQYHGGAFEHQSKIFKSIPLAYKNATTLMSDFRELIPEFFTSHEFLINSEKFDLRSQKGGNVILPKWAKSAIHFVYLNRKALESDFASQNLHNWIDLIWGYKQTGEEAVKANNTFYPFMYSNVWENNSSFKLPPQQIETILSEIGQIPIQVFTSPHPKRIFSFSKAKTSTLNSPVIFKTVEVQFAHSSFAFGKVINHSHQKTNSNNSSNKVISNNTKGIALTTNGKLIYMALKGTFVSTISVDSVDTSYFGNFEVSGLGVSGFGDILTPTSFICVVGNGKSFILYQPIEKNSFASGTLNYTISHCCHDQDLIVTAGQSFTSVWSFRDLNKPLFTIPTYRESISCVQISINFDLIVVGTSDGFLQFNSIFKEKSMKIVDLNGFNPLLIKISPAWGFVLVYAVSNLNGKRCFQLFSANGSRLKQLELNDNLTSIEVYKNVDGFDYAVIGTESGYLFHFEVFYLNVEKTLFKSQFPIRSISYVPEQNMFYCSGKSNTIIGIPVPV</sequence>
<name>A0A1J4K5C2_9EUKA</name>
<dbReference type="Gene3D" id="2.30.29.30">
    <property type="entry name" value="Pleckstrin-homology domain (PH domain)/Phosphotyrosine-binding domain (PTB)"/>
    <property type="match status" value="1"/>
</dbReference>
<protein>
    <recommendedName>
        <fullName evidence="5">BEACH domain-containing protein</fullName>
    </recommendedName>
</protein>
<dbReference type="OrthoDB" id="26681at2759"/>
<dbReference type="VEuPathDB" id="TrichDB:TRFO_25336"/>
<dbReference type="InterPro" id="IPR000409">
    <property type="entry name" value="BEACH_dom"/>
</dbReference>
<dbReference type="InterPro" id="IPR023362">
    <property type="entry name" value="PH-BEACH_dom"/>
</dbReference>
<gene>
    <name evidence="3" type="ORF">TRFO_25336</name>
</gene>
<dbReference type="CDD" id="cd06071">
    <property type="entry name" value="Beach"/>
    <property type="match status" value="1"/>
</dbReference>
<dbReference type="Pfam" id="PF02138">
    <property type="entry name" value="Beach"/>
    <property type="match status" value="1"/>
</dbReference>
<feature type="domain" description="BEACH-type PH" evidence="2">
    <location>
        <begin position="1905"/>
        <end position="2017"/>
    </location>
</feature>
<feature type="domain" description="BEACH" evidence="1">
    <location>
        <begin position="2016"/>
        <end position="2299"/>
    </location>
</feature>
<proteinExistence type="predicted"/>
<evidence type="ECO:0008006" key="5">
    <source>
        <dbReference type="Google" id="ProtNLM"/>
    </source>
</evidence>
<dbReference type="InterPro" id="IPR015943">
    <property type="entry name" value="WD40/YVTN_repeat-like_dom_sf"/>
</dbReference>
<dbReference type="Gene3D" id="2.130.10.10">
    <property type="entry name" value="YVTN repeat-like/Quinoprotein amine dehydrogenase"/>
    <property type="match status" value="1"/>
</dbReference>